<organism evidence="3 4">
    <name type="scientific">Hyphobacterium vulgare</name>
    <dbReference type="NCBI Taxonomy" id="1736751"/>
    <lineage>
        <taxon>Bacteria</taxon>
        <taxon>Pseudomonadati</taxon>
        <taxon>Pseudomonadota</taxon>
        <taxon>Alphaproteobacteria</taxon>
        <taxon>Maricaulales</taxon>
        <taxon>Maricaulaceae</taxon>
        <taxon>Hyphobacterium</taxon>
    </lineage>
</organism>
<sequence length="840" mass="90997">MKRFALYKAFAALWWERLAPVLWPVAILLAVYAGLALFGLWDAVGDPWRALAALAGLGLAGWFVRGALKHFRCPTHEDAARRVEEDSGITARPHEALLDQPAGRDEVSVTLWQAHRDRMSARLSGANARRPKAAWAAIDAWGLRVALVLFVIVGVGVAGEFSAGRLGDAFGLRPIYRSSGDLTVDAWLDPPAYTGRAPVIIREDMARIEAPEGSTLIVRTAGVGREPSLRLDGERGENRRIGDGVWESRIPLMTDAIPELRAGGRRQSWRIHIIPDTEPVVRLTDAPEARATGELVLHFRADDDYGAVSYSVEFRRRGNENAEWDSLEIQPASTAETDEGFRAIVDTGQHRLAGSRVDLRVTATDAADNTGRSPSIAFTLPERIFLDSLARAVAEQRRDVMSARGEDYAELTELPIILSGDVPTGPVFVGEEPERRIERAPEGLQNAADAIDAITDAPEYFFDDPIVYLGLRRTLLEIRRARSHDEIGPVEENLWQIALRAELGSLSDAEAALRAAERALMEALARGADESELAPLFEAYQQAMENYLAALAREAAESGEMAEGGGEGGLDTQGLMELLNALREAAELGDTADARRALQTLGELLRNLQMQMAQGGSGEGDDALTQAMREALEELGDVIGEQRELQDQTFGMTEEGQGLPGEPNAPPQQGQGSGMQGPQDQQGGGQAQALAQQQGRLAEELAAIAQGFPGAETGEALSGAQEAMRQAQEALEQGDAQAALEAQNEALQALREGAEGIAQDMLDRMAENEGGAEGEEGENDPLGRPGSGSFSSGTGVDIPDEDTRQRARRILEQLRERAAEQGRPQDEIDYIERLLERFGS</sequence>
<proteinExistence type="predicted"/>
<gene>
    <name evidence="3" type="ORF">ACFOOR_11460</name>
</gene>
<keyword evidence="2" id="KW-1133">Transmembrane helix</keyword>
<dbReference type="InterPro" id="IPR012683">
    <property type="entry name" value="CHP02302_TM"/>
</dbReference>
<feature type="compositionally biased region" description="Basic and acidic residues" evidence="1">
    <location>
        <begin position="801"/>
        <end position="827"/>
    </location>
</feature>
<accession>A0ABV6ZZ12</accession>
<keyword evidence="2" id="KW-0472">Membrane</keyword>
<feature type="transmembrane region" description="Helical" evidence="2">
    <location>
        <begin position="21"/>
        <end position="41"/>
    </location>
</feature>
<keyword evidence="2" id="KW-0812">Transmembrane</keyword>
<comment type="caution">
    <text evidence="3">The sequence shown here is derived from an EMBL/GenBank/DDBJ whole genome shotgun (WGS) entry which is preliminary data.</text>
</comment>
<dbReference type="Pfam" id="PF13779">
    <property type="entry name" value="DUF4175"/>
    <property type="match status" value="2"/>
</dbReference>
<evidence type="ECO:0000256" key="1">
    <source>
        <dbReference type="SAM" id="MobiDB-lite"/>
    </source>
</evidence>
<dbReference type="EMBL" id="JBHRSV010000020">
    <property type="protein sequence ID" value="MFC2926725.1"/>
    <property type="molecule type" value="Genomic_DNA"/>
</dbReference>
<feature type="region of interest" description="Disordered" evidence="1">
    <location>
        <begin position="751"/>
        <end position="827"/>
    </location>
</feature>
<evidence type="ECO:0000313" key="3">
    <source>
        <dbReference type="EMBL" id="MFC2926725.1"/>
    </source>
</evidence>
<feature type="compositionally biased region" description="Low complexity" evidence="1">
    <location>
        <begin position="676"/>
        <end position="694"/>
    </location>
</feature>
<name>A0ABV6ZZ12_9PROT</name>
<feature type="transmembrane region" description="Helical" evidence="2">
    <location>
        <begin position="47"/>
        <end position="64"/>
    </location>
</feature>
<feature type="region of interest" description="Disordered" evidence="1">
    <location>
        <begin position="716"/>
        <end position="739"/>
    </location>
</feature>
<protein>
    <submittedName>
        <fullName evidence="3">DUF4175 domain-containing protein</fullName>
    </submittedName>
</protein>
<feature type="transmembrane region" description="Helical" evidence="2">
    <location>
        <begin position="133"/>
        <end position="158"/>
    </location>
</feature>
<feature type="region of interest" description="Disordered" evidence="1">
    <location>
        <begin position="653"/>
        <end position="694"/>
    </location>
</feature>
<dbReference type="RefSeq" id="WP_343164644.1">
    <property type="nucleotide sequence ID" value="NZ_JBHRSV010000020.1"/>
</dbReference>
<reference evidence="4" key="1">
    <citation type="journal article" date="2019" name="Int. J. Syst. Evol. Microbiol.">
        <title>The Global Catalogue of Microorganisms (GCM) 10K type strain sequencing project: providing services to taxonomists for standard genome sequencing and annotation.</title>
        <authorList>
            <consortium name="The Broad Institute Genomics Platform"/>
            <consortium name="The Broad Institute Genome Sequencing Center for Infectious Disease"/>
            <person name="Wu L."/>
            <person name="Ma J."/>
        </authorList>
    </citation>
    <scope>NUCLEOTIDE SEQUENCE [LARGE SCALE GENOMIC DNA]</scope>
    <source>
        <strain evidence="4">KCTC 52487</strain>
    </source>
</reference>
<evidence type="ECO:0000313" key="4">
    <source>
        <dbReference type="Proteomes" id="UP001595379"/>
    </source>
</evidence>
<feature type="compositionally biased region" description="Acidic residues" evidence="1">
    <location>
        <begin position="770"/>
        <end position="779"/>
    </location>
</feature>
<evidence type="ECO:0000256" key="2">
    <source>
        <dbReference type="SAM" id="Phobius"/>
    </source>
</evidence>
<keyword evidence="4" id="KW-1185">Reference proteome</keyword>
<dbReference type="Proteomes" id="UP001595379">
    <property type="component" value="Unassembled WGS sequence"/>
</dbReference>